<dbReference type="EMBL" id="AMZH03019357">
    <property type="protein sequence ID" value="RRT40467.1"/>
    <property type="molecule type" value="Genomic_DNA"/>
</dbReference>
<evidence type="ECO:0000256" key="8">
    <source>
        <dbReference type="ARBA" id="ARBA00022734"/>
    </source>
</evidence>
<dbReference type="PROSITE" id="PS50011">
    <property type="entry name" value="PROTEIN_KINASE_DOM"/>
    <property type="match status" value="1"/>
</dbReference>
<comment type="similarity">
    <text evidence="2">In the N-terminal section; belongs to the leguminous lectin family.</text>
</comment>
<dbReference type="GO" id="GO:0016020">
    <property type="term" value="C:membrane"/>
    <property type="evidence" value="ECO:0007669"/>
    <property type="project" value="UniProtKB-SubCell"/>
</dbReference>
<evidence type="ECO:0000313" key="19">
    <source>
        <dbReference type="Proteomes" id="UP000287651"/>
    </source>
</evidence>
<dbReference type="InterPro" id="IPR011009">
    <property type="entry name" value="Kinase-like_dom_sf"/>
</dbReference>
<dbReference type="Gene3D" id="1.10.510.10">
    <property type="entry name" value="Transferase(Phosphotransferase) domain 1"/>
    <property type="match status" value="1"/>
</dbReference>
<comment type="similarity">
    <text evidence="3">In the C-terminal section; belongs to the protein kinase superfamily. Ser/Thr protein kinase family.</text>
</comment>
<evidence type="ECO:0000256" key="13">
    <source>
        <dbReference type="ARBA" id="ARBA00023136"/>
    </source>
</evidence>
<keyword evidence="10" id="KW-0418">Kinase</keyword>
<keyword evidence="12" id="KW-1133">Transmembrane helix</keyword>
<dbReference type="InterPro" id="IPR013320">
    <property type="entry name" value="ConA-like_dom_sf"/>
</dbReference>
<evidence type="ECO:0000256" key="4">
    <source>
        <dbReference type="ARBA" id="ARBA00012513"/>
    </source>
</evidence>
<organism evidence="18 19">
    <name type="scientific">Ensete ventricosum</name>
    <name type="common">Abyssinian banana</name>
    <name type="synonym">Musa ensete</name>
    <dbReference type="NCBI Taxonomy" id="4639"/>
    <lineage>
        <taxon>Eukaryota</taxon>
        <taxon>Viridiplantae</taxon>
        <taxon>Streptophyta</taxon>
        <taxon>Embryophyta</taxon>
        <taxon>Tracheophyta</taxon>
        <taxon>Spermatophyta</taxon>
        <taxon>Magnoliopsida</taxon>
        <taxon>Liliopsida</taxon>
        <taxon>Zingiberales</taxon>
        <taxon>Musaceae</taxon>
        <taxon>Ensete</taxon>
    </lineage>
</organism>
<reference evidence="18 19" key="1">
    <citation type="journal article" date="2014" name="Agronomy (Basel)">
        <title>A Draft Genome Sequence for Ensete ventricosum, the Drought-Tolerant Tree Against Hunger.</title>
        <authorList>
            <person name="Harrison J."/>
            <person name="Moore K.A."/>
            <person name="Paszkiewicz K."/>
            <person name="Jones T."/>
            <person name="Grant M."/>
            <person name="Ambacheew D."/>
            <person name="Muzemil S."/>
            <person name="Studholme D.J."/>
        </authorList>
    </citation>
    <scope>NUCLEOTIDE SEQUENCE [LARGE SCALE GENOMIC DNA]</scope>
</reference>
<accession>A0A426XLU0</accession>
<keyword evidence="10" id="KW-0808">Transferase</keyword>
<evidence type="ECO:0000256" key="3">
    <source>
        <dbReference type="ARBA" id="ARBA00010217"/>
    </source>
</evidence>
<dbReference type="PANTHER" id="PTHR27007">
    <property type="match status" value="1"/>
</dbReference>
<evidence type="ECO:0000256" key="12">
    <source>
        <dbReference type="ARBA" id="ARBA00022989"/>
    </source>
</evidence>
<evidence type="ECO:0000256" key="5">
    <source>
        <dbReference type="ARBA" id="ARBA00022527"/>
    </source>
</evidence>
<evidence type="ECO:0000313" key="18">
    <source>
        <dbReference type="EMBL" id="RRT40467.1"/>
    </source>
</evidence>
<dbReference type="InterPro" id="IPR000719">
    <property type="entry name" value="Prot_kinase_dom"/>
</dbReference>
<dbReference type="Pfam" id="PF00069">
    <property type="entry name" value="Pkinase"/>
    <property type="match status" value="1"/>
</dbReference>
<evidence type="ECO:0000256" key="7">
    <source>
        <dbReference type="ARBA" id="ARBA00022729"/>
    </source>
</evidence>
<evidence type="ECO:0000256" key="2">
    <source>
        <dbReference type="ARBA" id="ARBA00008536"/>
    </source>
</evidence>
<keyword evidence="6" id="KW-0812">Transmembrane</keyword>
<evidence type="ECO:0000256" key="1">
    <source>
        <dbReference type="ARBA" id="ARBA00004479"/>
    </source>
</evidence>
<dbReference type="AlphaFoldDB" id="A0A426XLU0"/>
<dbReference type="SUPFAM" id="SSF49899">
    <property type="entry name" value="Concanavalin A-like lectins/glucanases"/>
    <property type="match status" value="1"/>
</dbReference>
<comment type="catalytic activity">
    <reaction evidence="15">
        <text>L-seryl-[protein] + ATP = O-phospho-L-seryl-[protein] + ADP + H(+)</text>
        <dbReference type="Rhea" id="RHEA:17989"/>
        <dbReference type="Rhea" id="RHEA-COMP:9863"/>
        <dbReference type="Rhea" id="RHEA-COMP:11604"/>
        <dbReference type="ChEBI" id="CHEBI:15378"/>
        <dbReference type="ChEBI" id="CHEBI:29999"/>
        <dbReference type="ChEBI" id="CHEBI:30616"/>
        <dbReference type="ChEBI" id="CHEBI:83421"/>
        <dbReference type="ChEBI" id="CHEBI:456216"/>
        <dbReference type="EC" id="2.7.11.1"/>
    </reaction>
</comment>
<dbReference type="InterPro" id="IPR001220">
    <property type="entry name" value="Legume_lectin_dom"/>
</dbReference>
<proteinExistence type="inferred from homology"/>
<keyword evidence="9" id="KW-0547">Nucleotide-binding</keyword>
<dbReference type="Pfam" id="PF00139">
    <property type="entry name" value="Lectin_legB"/>
    <property type="match status" value="1"/>
</dbReference>
<protein>
    <recommendedName>
        <fullName evidence="4">non-specific serine/threonine protein kinase</fullName>
        <ecNumber evidence="4">2.7.11.1</ecNumber>
    </recommendedName>
</protein>
<dbReference type="InterPro" id="IPR008271">
    <property type="entry name" value="Ser/Thr_kinase_AS"/>
</dbReference>
<evidence type="ECO:0000256" key="14">
    <source>
        <dbReference type="ARBA" id="ARBA00047899"/>
    </source>
</evidence>
<feature type="region of interest" description="Disordered" evidence="16">
    <location>
        <begin position="65"/>
        <end position="91"/>
    </location>
</feature>
<dbReference type="GO" id="GO:0030246">
    <property type="term" value="F:carbohydrate binding"/>
    <property type="evidence" value="ECO:0007669"/>
    <property type="project" value="UniProtKB-KW"/>
</dbReference>
<name>A0A426XLU0_ENSVE</name>
<keyword evidence="13" id="KW-0472">Membrane</keyword>
<gene>
    <name evidence="18" type="ORF">B296_00030675</name>
</gene>
<dbReference type="EC" id="2.7.11.1" evidence="4"/>
<comment type="caution">
    <text evidence="18">The sequence shown here is derived from an EMBL/GenBank/DDBJ whole genome shotgun (WGS) entry which is preliminary data.</text>
</comment>
<dbReference type="SMART" id="SM00220">
    <property type="entry name" value="S_TKc"/>
    <property type="match status" value="1"/>
</dbReference>
<dbReference type="InterPro" id="IPR050528">
    <property type="entry name" value="L-type_Lectin-RKs"/>
</dbReference>
<evidence type="ECO:0000256" key="16">
    <source>
        <dbReference type="SAM" id="MobiDB-lite"/>
    </source>
</evidence>
<comment type="subcellular location">
    <subcellularLocation>
        <location evidence="1">Membrane</location>
        <topology evidence="1">Single-pass type I membrane protein</topology>
    </subcellularLocation>
</comment>
<keyword evidence="7" id="KW-0732">Signal</keyword>
<evidence type="ECO:0000256" key="10">
    <source>
        <dbReference type="ARBA" id="ARBA00022777"/>
    </source>
</evidence>
<dbReference type="GO" id="GO:0004674">
    <property type="term" value="F:protein serine/threonine kinase activity"/>
    <property type="evidence" value="ECO:0007669"/>
    <property type="project" value="UniProtKB-KW"/>
</dbReference>
<dbReference type="GO" id="GO:0005524">
    <property type="term" value="F:ATP binding"/>
    <property type="evidence" value="ECO:0007669"/>
    <property type="project" value="UniProtKB-KW"/>
</dbReference>
<comment type="catalytic activity">
    <reaction evidence="14">
        <text>L-threonyl-[protein] + ATP = O-phospho-L-threonyl-[protein] + ADP + H(+)</text>
        <dbReference type="Rhea" id="RHEA:46608"/>
        <dbReference type="Rhea" id="RHEA-COMP:11060"/>
        <dbReference type="Rhea" id="RHEA-COMP:11605"/>
        <dbReference type="ChEBI" id="CHEBI:15378"/>
        <dbReference type="ChEBI" id="CHEBI:30013"/>
        <dbReference type="ChEBI" id="CHEBI:30616"/>
        <dbReference type="ChEBI" id="CHEBI:61977"/>
        <dbReference type="ChEBI" id="CHEBI:456216"/>
        <dbReference type="EC" id="2.7.11.1"/>
    </reaction>
</comment>
<dbReference type="FunFam" id="1.10.510.10:FF:000108">
    <property type="entry name" value="L-type lectin-domain containing receptor kinase S.4"/>
    <property type="match status" value="1"/>
</dbReference>
<keyword evidence="5" id="KW-0723">Serine/threonine-protein kinase</keyword>
<evidence type="ECO:0000256" key="15">
    <source>
        <dbReference type="ARBA" id="ARBA00048679"/>
    </source>
</evidence>
<evidence type="ECO:0000256" key="6">
    <source>
        <dbReference type="ARBA" id="ARBA00022692"/>
    </source>
</evidence>
<evidence type="ECO:0000256" key="9">
    <source>
        <dbReference type="ARBA" id="ARBA00022741"/>
    </source>
</evidence>
<dbReference type="SUPFAM" id="SSF56112">
    <property type="entry name" value="Protein kinase-like (PK-like)"/>
    <property type="match status" value="1"/>
</dbReference>
<sequence>MMCWQRPHMEKSWSEFITQESVCNRDVTKRRHGVVDHGGIVRDNTTHVEISREGRDHAKVSQLLRRGREENRRGQPKACVDNDREGTQRHPFPSLQETEYSLSVQVDLSPLLLDDMFLGFAASIGLFASNHYFFGWSFKIRALVVPSNSPPCSYLFYWIKNADVIEEWQLSCGPHRFYYEELKRAGPRPVLSWPHRFRILCGVASSLLYLHEEWEHVVIHRDVKASNVLLDVKFNPRLGNFGLAKFHDANPSTTRTVDTLGYLALELTHTGQATTSFDVYAFGALVFEVVCGRRPVEPKVLQELVLVDWVRERWIAERWADVVDHRLGDYYDRKEAVMAIKAGLWFSQPSTTARPGTSEVVRYLDAGDDVEVSPLAGLLK</sequence>
<evidence type="ECO:0000259" key="17">
    <source>
        <dbReference type="PROSITE" id="PS50011"/>
    </source>
</evidence>
<feature type="domain" description="Protein kinase" evidence="17">
    <location>
        <begin position="1"/>
        <end position="346"/>
    </location>
</feature>
<dbReference type="PROSITE" id="PS00108">
    <property type="entry name" value="PROTEIN_KINASE_ST"/>
    <property type="match status" value="1"/>
</dbReference>
<evidence type="ECO:0000256" key="11">
    <source>
        <dbReference type="ARBA" id="ARBA00022840"/>
    </source>
</evidence>
<keyword evidence="8" id="KW-0430">Lectin</keyword>
<keyword evidence="11" id="KW-0067">ATP-binding</keyword>
<dbReference type="Proteomes" id="UP000287651">
    <property type="component" value="Unassembled WGS sequence"/>
</dbReference>
<dbReference type="Gene3D" id="2.60.120.200">
    <property type="match status" value="1"/>
</dbReference>